<proteinExistence type="predicted"/>
<feature type="transmembrane region" description="Helical" evidence="1">
    <location>
        <begin position="47"/>
        <end position="67"/>
    </location>
</feature>
<sequence>MYVPICYFSYLLISIALTVWVARTLHSSGRVFLVDAFHGNEALADSVNSLLVVGFYMMNLGYVALYLKTGDPLQNLRAVIELESAKLGAVMLVLGIVHFLNILVLTRMRNRQGMTAYAGSVVPSIAAGPATAFAAADQVRA</sequence>
<keyword evidence="1" id="KW-1133">Transmembrane helix</keyword>
<feature type="transmembrane region" description="Helical" evidence="1">
    <location>
        <begin position="87"/>
        <end position="105"/>
    </location>
</feature>
<evidence type="ECO:0008006" key="4">
    <source>
        <dbReference type="Google" id="ProtNLM"/>
    </source>
</evidence>
<evidence type="ECO:0000313" key="2">
    <source>
        <dbReference type="EMBL" id="MFN2977508.1"/>
    </source>
</evidence>
<comment type="caution">
    <text evidence="2">The sequence shown here is derived from an EMBL/GenBank/DDBJ whole genome shotgun (WGS) entry which is preliminary data.</text>
</comment>
<keyword evidence="1" id="KW-0472">Membrane</keyword>
<feature type="transmembrane region" description="Helical" evidence="1">
    <location>
        <begin position="7"/>
        <end position="26"/>
    </location>
</feature>
<accession>A0ABW9KQ59</accession>
<name>A0ABW9KQ59_9BACT</name>
<protein>
    <recommendedName>
        <fullName evidence="4">Integral membrane protein</fullName>
    </recommendedName>
</protein>
<dbReference type="EMBL" id="JBJYXY010000001">
    <property type="protein sequence ID" value="MFN2977508.1"/>
    <property type="molecule type" value="Genomic_DNA"/>
</dbReference>
<dbReference type="RefSeq" id="WP_263414332.1">
    <property type="nucleotide sequence ID" value="NZ_BAABBH010000001.1"/>
</dbReference>
<keyword evidence="3" id="KW-1185">Reference proteome</keyword>
<gene>
    <name evidence="2" type="ORF">ACK2TP_17180</name>
</gene>
<evidence type="ECO:0000313" key="3">
    <source>
        <dbReference type="Proteomes" id="UP001634747"/>
    </source>
</evidence>
<organism evidence="2 3">
    <name type="scientific">Terriglobus aquaticus</name>
    <dbReference type="NCBI Taxonomy" id="940139"/>
    <lineage>
        <taxon>Bacteria</taxon>
        <taxon>Pseudomonadati</taxon>
        <taxon>Acidobacteriota</taxon>
        <taxon>Terriglobia</taxon>
        <taxon>Terriglobales</taxon>
        <taxon>Acidobacteriaceae</taxon>
        <taxon>Terriglobus</taxon>
    </lineage>
</organism>
<dbReference type="Proteomes" id="UP001634747">
    <property type="component" value="Unassembled WGS sequence"/>
</dbReference>
<evidence type="ECO:0000256" key="1">
    <source>
        <dbReference type="SAM" id="Phobius"/>
    </source>
</evidence>
<reference evidence="2 3" key="1">
    <citation type="submission" date="2024-12" db="EMBL/GenBank/DDBJ databases">
        <authorList>
            <person name="Lee Y."/>
        </authorList>
    </citation>
    <scope>NUCLEOTIDE SEQUENCE [LARGE SCALE GENOMIC DNA]</scope>
    <source>
        <strain evidence="2 3">03SUJ4</strain>
    </source>
</reference>
<keyword evidence="1" id="KW-0812">Transmembrane</keyword>